<feature type="transmembrane region" description="Helical" evidence="17">
    <location>
        <begin position="256"/>
        <end position="278"/>
    </location>
</feature>
<feature type="transmembrane region" description="Helical" evidence="17">
    <location>
        <begin position="184"/>
        <end position="202"/>
    </location>
</feature>
<gene>
    <name evidence="19" type="primary">ND2</name>
</gene>
<comment type="similarity">
    <text evidence="2 17">Belongs to the complex I subunit 2 family.</text>
</comment>
<keyword evidence="13 17" id="KW-0830">Ubiquinone</keyword>
<dbReference type="AlphaFoldDB" id="A0AAU6QG85"/>
<keyword evidence="8 17" id="KW-0999">Mitochondrion inner membrane</keyword>
<keyword evidence="5" id="KW-0813">Transport</keyword>
<keyword evidence="10 17" id="KW-0249">Electron transport</keyword>
<keyword evidence="9 17" id="KW-1278">Translocase</keyword>
<protein>
    <recommendedName>
        <fullName evidence="4 17">NADH-ubiquinone oxidoreductase chain 2</fullName>
        <ecNumber evidence="3 17">7.1.1.2</ecNumber>
    </recommendedName>
</protein>
<feature type="transmembrane region" description="Helical" evidence="17">
    <location>
        <begin position="298"/>
        <end position="320"/>
    </location>
</feature>
<feature type="transmembrane region" description="Helical" evidence="17">
    <location>
        <begin position="82"/>
        <end position="101"/>
    </location>
</feature>
<keyword evidence="14 17" id="KW-0496">Mitochondrion</keyword>
<name>A0AAU6QG85_9ANNE</name>
<evidence type="ECO:0000256" key="8">
    <source>
        <dbReference type="ARBA" id="ARBA00022792"/>
    </source>
</evidence>
<keyword evidence="12 17" id="KW-0520">NAD</keyword>
<evidence type="ECO:0000256" key="4">
    <source>
        <dbReference type="ARBA" id="ARBA00021008"/>
    </source>
</evidence>
<feature type="domain" description="NADH:quinone oxidoreductase/Mrp antiporter transmembrane" evidence="18">
    <location>
        <begin position="79"/>
        <end position="265"/>
    </location>
</feature>
<evidence type="ECO:0000256" key="9">
    <source>
        <dbReference type="ARBA" id="ARBA00022967"/>
    </source>
</evidence>
<evidence type="ECO:0000313" key="19">
    <source>
        <dbReference type="EMBL" id="WZB40393.1"/>
    </source>
</evidence>
<organism evidence="19">
    <name type="scientific">Prionospio sp. 1 MH-2023</name>
    <dbReference type="NCBI Taxonomy" id="3058460"/>
    <lineage>
        <taxon>Eukaryota</taxon>
        <taxon>Metazoa</taxon>
        <taxon>Spiralia</taxon>
        <taxon>Lophotrochozoa</taxon>
        <taxon>Annelida</taxon>
        <taxon>Polychaeta</taxon>
        <taxon>Sedentaria</taxon>
        <taxon>Canalipalpata</taxon>
        <taxon>Spionida</taxon>
        <taxon>Spionidae</taxon>
        <taxon>Prionospio</taxon>
    </lineage>
</organism>
<dbReference type="GO" id="GO:0006120">
    <property type="term" value="P:mitochondrial electron transport, NADH to ubiquinone"/>
    <property type="evidence" value="ECO:0007669"/>
    <property type="project" value="InterPro"/>
</dbReference>
<sequence length="321" mass="35357">MFQYPYMNLFFFTLFSSTIMAISSSHWLMVWMALELNMISFIPMIASSNWFQESEAALKYLLFQALGSSLLLLGMMNPFIAALTFVGLLVKLGAAPFHFWFPSMMKSLPWPTAALLMTWQKIAPMALIISSFSLVSSFMPFVGVIGALVGGLGGLTQTHFRALLAYSSIGHMGWMIALSSHSPLMAFFYLGFYIFISIPVLVSSHLANIQSVKAQSRPTQTLMLLILLPCVLSLSGLPPFLGFIPKLAAILSFSSYALPLCLILGSLINLSYYLNFFFSTLMTSSSPKQGLHAGPLTVPLVTMFWLASSPVPLIFIALSFM</sequence>
<dbReference type="GO" id="GO:0005743">
    <property type="term" value="C:mitochondrial inner membrane"/>
    <property type="evidence" value="ECO:0007669"/>
    <property type="project" value="UniProtKB-SubCell"/>
</dbReference>
<dbReference type="EMBL" id="OR935905">
    <property type="protein sequence ID" value="WZB40393.1"/>
    <property type="molecule type" value="Genomic_DNA"/>
</dbReference>
<dbReference type="InterPro" id="IPR003917">
    <property type="entry name" value="NADH_UbQ_OxRdtase_chain2"/>
</dbReference>
<keyword evidence="15 17" id="KW-0472">Membrane</keyword>
<evidence type="ECO:0000256" key="15">
    <source>
        <dbReference type="ARBA" id="ARBA00023136"/>
    </source>
</evidence>
<evidence type="ECO:0000256" key="2">
    <source>
        <dbReference type="ARBA" id="ARBA00007012"/>
    </source>
</evidence>
<evidence type="ECO:0000256" key="1">
    <source>
        <dbReference type="ARBA" id="ARBA00004448"/>
    </source>
</evidence>
<dbReference type="Pfam" id="PF00361">
    <property type="entry name" value="Proton_antipo_M"/>
    <property type="match status" value="2"/>
</dbReference>
<evidence type="ECO:0000256" key="14">
    <source>
        <dbReference type="ARBA" id="ARBA00023128"/>
    </source>
</evidence>
<dbReference type="PANTHER" id="PTHR46552">
    <property type="entry name" value="NADH-UBIQUINONE OXIDOREDUCTASE CHAIN 2"/>
    <property type="match status" value="1"/>
</dbReference>
<evidence type="ECO:0000256" key="10">
    <source>
        <dbReference type="ARBA" id="ARBA00022982"/>
    </source>
</evidence>
<dbReference type="GO" id="GO:0008137">
    <property type="term" value="F:NADH dehydrogenase (ubiquinone) activity"/>
    <property type="evidence" value="ECO:0007669"/>
    <property type="project" value="UniProtKB-EC"/>
</dbReference>
<evidence type="ECO:0000256" key="12">
    <source>
        <dbReference type="ARBA" id="ARBA00023027"/>
    </source>
</evidence>
<evidence type="ECO:0000256" key="5">
    <source>
        <dbReference type="ARBA" id="ARBA00022448"/>
    </source>
</evidence>
<comment type="subcellular location">
    <subcellularLocation>
        <location evidence="1 17">Mitochondrion inner membrane</location>
        <topology evidence="1 17">Multi-pass membrane protein</topology>
    </subcellularLocation>
</comment>
<proteinExistence type="inferred from homology"/>
<evidence type="ECO:0000256" key="11">
    <source>
        <dbReference type="ARBA" id="ARBA00022989"/>
    </source>
</evidence>
<evidence type="ECO:0000256" key="17">
    <source>
        <dbReference type="RuleBase" id="RU003403"/>
    </source>
</evidence>
<evidence type="ECO:0000259" key="18">
    <source>
        <dbReference type="Pfam" id="PF00361"/>
    </source>
</evidence>
<keyword evidence="7 17" id="KW-0812">Transmembrane</keyword>
<feature type="transmembrane region" description="Helical" evidence="17">
    <location>
        <begin position="122"/>
        <end position="148"/>
    </location>
</feature>
<evidence type="ECO:0000256" key="7">
    <source>
        <dbReference type="ARBA" id="ARBA00022692"/>
    </source>
</evidence>
<dbReference type="PRINTS" id="PR01436">
    <property type="entry name" value="NADHDHGNASE2"/>
</dbReference>
<feature type="domain" description="NADH:quinone oxidoreductase/Mrp antiporter transmembrane" evidence="18">
    <location>
        <begin position="24"/>
        <end position="76"/>
    </location>
</feature>
<comment type="catalytic activity">
    <reaction evidence="16 17">
        <text>a ubiquinone + NADH + 5 H(+)(in) = a ubiquinol + NAD(+) + 4 H(+)(out)</text>
        <dbReference type="Rhea" id="RHEA:29091"/>
        <dbReference type="Rhea" id="RHEA-COMP:9565"/>
        <dbReference type="Rhea" id="RHEA-COMP:9566"/>
        <dbReference type="ChEBI" id="CHEBI:15378"/>
        <dbReference type="ChEBI" id="CHEBI:16389"/>
        <dbReference type="ChEBI" id="CHEBI:17976"/>
        <dbReference type="ChEBI" id="CHEBI:57540"/>
        <dbReference type="ChEBI" id="CHEBI:57945"/>
        <dbReference type="EC" id="7.1.1.2"/>
    </reaction>
</comment>
<feature type="transmembrane region" description="Helical" evidence="17">
    <location>
        <begin position="222"/>
        <end position="244"/>
    </location>
</feature>
<dbReference type="InterPro" id="IPR050175">
    <property type="entry name" value="Complex_I_Subunit_2"/>
</dbReference>
<evidence type="ECO:0000256" key="16">
    <source>
        <dbReference type="ARBA" id="ARBA00049551"/>
    </source>
</evidence>
<evidence type="ECO:0000256" key="6">
    <source>
        <dbReference type="ARBA" id="ARBA00022660"/>
    </source>
</evidence>
<comment type="function">
    <text evidence="17">Core subunit of the mitochondrial membrane respiratory chain NADH dehydrogenase (Complex I) which catalyzes electron transfer from NADH through the respiratory chain, using ubiquinone as an electron acceptor. Essential for the catalytic activity and assembly of complex I.</text>
</comment>
<keyword evidence="11 17" id="KW-1133">Transmembrane helix</keyword>
<dbReference type="PANTHER" id="PTHR46552:SF1">
    <property type="entry name" value="NADH-UBIQUINONE OXIDOREDUCTASE CHAIN 2"/>
    <property type="match status" value="1"/>
</dbReference>
<dbReference type="EC" id="7.1.1.2" evidence="3 17"/>
<dbReference type="InterPro" id="IPR001750">
    <property type="entry name" value="ND/Mrp_TM"/>
</dbReference>
<evidence type="ECO:0000256" key="3">
    <source>
        <dbReference type="ARBA" id="ARBA00012944"/>
    </source>
</evidence>
<reference evidence="19" key="1">
    <citation type="submission" date="2023-11" db="EMBL/GenBank/DDBJ databases">
        <title>Species delimitation and phylogenetic relationships of the Prionospio complex (Annelida, Spionidae) in the Northeast Atlantic.</title>
        <authorList>
            <person name="Hektoen M.M."/>
            <person name="Bakken T."/>
            <person name="Radashevsky V.I."/>
            <person name="Ekrem T."/>
            <person name="Dunshea G."/>
        </authorList>
    </citation>
    <scope>NUCLEOTIDE SEQUENCE</scope>
    <source>
        <strain evidence="19">MH14</strain>
    </source>
</reference>
<feature type="transmembrane region" description="Helical" evidence="17">
    <location>
        <begin position="160"/>
        <end position="177"/>
    </location>
</feature>
<geneLocation type="mitochondrion" evidence="19"/>
<keyword evidence="6 17" id="KW-0679">Respiratory chain</keyword>
<evidence type="ECO:0000256" key="13">
    <source>
        <dbReference type="ARBA" id="ARBA00023075"/>
    </source>
</evidence>
<accession>A0AAU6QG85</accession>